<organism evidence="2 3">
    <name type="scientific">Mycoplasma phocoeninasale</name>
    <dbReference type="NCBI Taxonomy" id="2726117"/>
    <lineage>
        <taxon>Bacteria</taxon>
        <taxon>Bacillati</taxon>
        <taxon>Mycoplasmatota</taxon>
        <taxon>Mollicutes</taxon>
        <taxon>Mycoplasmataceae</taxon>
        <taxon>Mycoplasma</taxon>
    </lineage>
</organism>
<accession>A0A858U5V6</accession>
<dbReference type="KEGG" id="mphn:HGG64_02975"/>
<evidence type="ECO:0000313" key="3">
    <source>
        <dbReference type="Proteomes" id="UP000501728"/>
    </source>
</evidence>
<proteinExistence type="predicted"/>
<dbReference type="EMBL" id="CP051480">
    <property type="protein sequence ID" value="QJG66645.1"/>
    <property type="molecule type" value="Genomic_DNA"/>
</dbReference>
<dbReference type="NCBIfam" id="NF045939">
    <property type="entry name" value="MHJ_0274_fam"/>
    <property type="match status" value="1"/>
</dbReference>
<evidence type="ECO:0000313" key="2">
    <source>
        <dbReference type="EMBL" id="QJG66645.1"/>
    </source>
</evidence>
<protein>
    <submittedName>
        <fullName evidence="2">Uncharacterized protein</fullName>
    </submittedName>
</protein>
<keyword evidence="1" id="KW-0472">Membrane</keyword>
<dbReference type="Proteomes" id="UP000501728">
    <property type="component" value="Chromosome"/>
</dbReference>
<keyword evidence="1" id="KW-0812">Transmembrane</keyword>
<sequence length="188" mass="21824">MNNSLANFAETTEAKPSGGIGNSILYSLLAILLLALVAYIIWKIVKGKIYKKRAEKAEKIKAKKTLSLYYEYILSFQEIIEFTQKELESFMNGSSKRKMGEIKEGSKKLLVKLANRNDFSSSFLEKDEYKTFIKNVENINLVQCNLWDKKIPETLEFFKQQYDAVPEGNKKSEYLELVRKSIVEKYYE</sequence>
<reference evidence="2 3" key="1">
    <citation type="submission" date="2020-04" db="EMBL/GenBank/DDBJ databases">
        <title>Novel Mycoplasma species detected in Phocoena phocoena (harbor porpoise) from the USA.</title>
        <authorList>
            <person name="Volokhov D.V."/>
        </authorList>
    </citation>
    <scope>NUCLEOTIDE SEQUENCE [LARGE SCALE GENOMIC DNA]</scope>
    <source>
        <strain evidence="2 3">C264-NAS</strain>
    </source>
</reference>
<dbReference type="RefSeq" id="WP_169580468.1">
    <property type="nucleotide sequence ID" value="NZ_CP051480.1"/>
</dbReference>
<dbReference type="AlphaFoldDB" id="A0A858U5V6"/>
<keyword evidence="3" id="KW-1185">Reference proteome</keyword>
<evidence type="ECO:0000256" key="1">
    <source>
        <dbReference type="SAM" id="Phobius"/>
    </source>
</evidence>
<gene>
    <name evidence="2" type="ORF">HGG64_02975</name>
</gene>
<name>A0A858U5V6_9MOLU</name>
<feature type="transmembrane region" description="Helical" evidence="1">
    <location>
        <begin position="24"/>
        <end position="42"/>
    </location>
</feature>
<keyword evidence="1" id="KW-1133">Transmembrane helix</keyword>